<keyword evidence="2" id="KW-0472">Membrane</keyword>
<dbReference type="SUPFAM" id="SSF57850">
    <property type="entry name" value="RING/U-box"/>
    <property type="match status" value="1"/>
</dbReference>
<evidence type="ECO:0000313" key="4">
    <source>
        <dbReference type="EMBL" id="THG00483.1"/>
    </source>
</evidence>
<keyword evidence="1" id="KW-0479">Metal-binding</keyword>
<dbReference type="InterPro" id="IPR001841">
    <property type="entry name" value="Znf_RING"/>
</dbReference>
<dbReference type="Gene3D" id="3.30.40.10">
    <property type="entry name" value="Zinc/RING finger domain, C3HC4 (zinc finger)"/>
    <property type="match status" value="1"/>
</dbReference>
<dbReference type="SMART" id="SM00184">
    <property type="entry name" value="RING"/>
    <property type="match status" value="1"/>
</dbReference>
<dbReference type="EMBL" id="SDRB02011668">
    <property type="protein sequence ID" value="THG00483.1"/>
    <property type="molecule type" value="Genomic_DNA"/>
</dbReference>
<sequence>MAALSQFFSHLYTLTIIFFTILLLELVILVRSLASNFNTSSASDPPPLSTAHFLDLVEENIPASRFSHNTTTGSRIEPTECAVCLSMVEEGEEIRNLKCNHMFHKVCLDTWLQQDWATCPLCRTVVVPEEIVMKYRQRRNHHHHHQDQYDGSDEELIFLLSAIHGNNLHRLL</sequence>
<accession>A0A4S4DCY8</accession>
<dbReference type="PANTHER" id="PTHR47662">
    <property type="entry name" value="RING-TYPE DOMAIN-CONTAINING PROTEIN"/>
    <property type="match status" value="1"/>
</dbReference>
<dbReference type="Proteomes" id="UP000306102">
    <property type="component" value="Unassembled WGS sequence"/>
</dbReference>
<feature type="domain" description="RING-type" evidence="3">
    <location>
        <begin position="81"/>
        <end position="123"/>
    </location>
</feature>
<organism evidence="4 5">
    <name type="scientific">Camellia sinensis var. sinensis</name>
    <name type="common">China tea</name>
    <dbReference type="NCBI Taxonomy" id="542762"/>
    <lineage>
        <taxon>Eukaryota</taxon>
        <taxon>Viridiplantae</taxon>
        <taxon>Streptophyta</taxon>
        <taxon>Embryophyta</taxon>
        <taxon>Tracheophyta</taxon>
        <taxon>Spermatophyta</taxon>
        <taxon>Magnoliopsida</taxon>
        <taxon>eudicotyledons</taxon>
        <taxon>Gunneridae</taxon>
        <taxon>Pentapetalae</taxon>
        <taxon>asterids</taxon>
        <taxon>Ericales</taxon>
        <taxon>Theaceae</taxon>
        <taxon>Camellia</taxon>
    </lineage>
</organism>
<dbReference type="PROSITE" id="PS50089">
    <property type="entry name" value="ZF_RING_2"/>
    <property type="match status" value="1"/>
</dbReference>
<evidence type="ECO:0000256" key="1">
    <source>
        <dbReference type="PROSITE-ProRule" id="PRU00175"/>
    </source>
</evidence>
<keyword evidence="1" id="KW-0863">Zinc-finger</keyword>
<keyword evidence="5" id="KW-1185">Reference proteome</keyword>
<evidence type="ECO:0000313" key="5">
    <source>
        <dbReference type="Proteomes" id="UP000306102"/>
    </source>
</evidence>
<keyword evidence="1" id="KW-0862">Zinc</keyword>
<comment type="caution">
    <text evidence="4">The sequence shown here is derived from an EMBL/GenBank/DDBJ whole genome shotgun (WGS) entry which is preliminary data.</text>
</comment>
<reference evidence="4 5" key="1">
    <citation type="journal article" date="2018" name="Proc. Natl. Acad. Sci. U.S.A.">
        <title>Draft genome sequence of Camellia sinensis var. sinensis provides insights into the evolution of the tea genome and tea quality.</title>
        <authorList>
            <person name="Wei C."/>
            <person name="Yang H."/>
            <person name="Wang S."/>
            <person name="Zhao J."/>
            <person name="Liu C."/>
            <person name="Gao L."/>
            <person name="Xia E."/>
            <person name="Lu Y."/>
            <person name="Tai Y."/>
            <person name="She G."/>
            <person name="Sun J."/>
            <person name="Cao H."/>
            <person name="Tong W."/>
            <person name="Gao Q."/>
            <person name="Li Y."/>
            <person name="Deng W."/>
            <person name="Jiang X."/>
            <person name="Wang W."/>
            <person name="Chen Q."/>
            <person name="Zhang S."/>
            <person name="Li H."/>
            <person name="Wu J."/>
            <person name="Wang P."/>
            <person name="Li P."/>
            <person name="Shi C."/>
            <person name="Zheng F."/>
            <person name="Jian J."/>
            <person name="Huang B."/>
            <person name="Shan D."/>
            <person name="Shi M."/>
            <person name="Fang C."/>
            <person name="Yue Y."/>
            <person name="Li F."/>
            <person name="Li D."/>
            <person name="Wei S."/>
            <person name="Han B."/>
            <person name="Jiang C."/>
            <person name="Yin Y."/>
            <person name="Xia T."/>
            <person name="Zhang Z."/>
            <person name="Bennetzen J.L."/>
            <person name="Zhao S."/>
            <person name="Wan X."/>
        </authorList>
    </citation>
    <scope>NUCLEOTIDE SEQUENCE [LARGE SCALE GENOMIC DNA]</scope>
    <source>
        <strain evidence="5">cv. Shuchazao</strain>
        <tissue evidence="4">Leaf</tissue>
    </source>
</reference>
<protein>
    <recommendedName>
        <fullName evidence="3">RING-type domain-containing protein</fullName>
    </recommendedName>
</protein>
<dbReference type="Pfam" id="PF13639">
    <property type="entry name" value="zf-RING_2"/>
    <property type="match status" value="1"/>
</dbReference>
<dbReference type="PANTHER" id="PTHR47662:SF1">
    <property type="entry name" value="RING-TYPE DOMAIN-CONTAINING PROTEIN"/>
    <property type="match status" value="1"/>
</dbReference>
<evidence type="ECO:0000256" key="2">
    <source>
        <dbReference type="SAM" id="Phobius"/>
    </source>
</evidence>
<keyword evidence="2" id="KW-1133">Transmembrane helix</keyword>
<proteinExistence type="predicted"/>
<dbReference type="InterPro" id="IPR013083">
    <property type="entry name" value="Znf_RING/FYVE/PHD"/>
</dbReference>
<feature type="transmembrane region" description="Helical" evidence="2">
    <location>
        <begin position="12"/>
        <end position="30"/>
    </location>
</feature>
<name>A0A4S4DCY8_CAMSN</name>
<evidence type="ECO:0000259" key="3">
    <source>
        <dbReference type="PROSITE" id="PS50089"/>
    </source>
</evidence>
<dbReference type="AlphaFoldDB" id="A0A4S4DCY8"/>
<dbReference type="GO" id="GO:0008270">
    <property type="term" value="F:zinc ion binding"/>
    <property type="evidence" value="ECO:0007669"/>
    <property type="project" value="UniProtKB-KW"/>
</dbReference>
<gene>
    <name evidence="4" type="ORF">TEA_013243</name>
</gene>
<keyword evidence="2" id="KW-0812">Transmembrane</keyword>